<dbReference type="Gene3D" id="3.40.50.300">
    <property type="entry name" value="P-loop containing nucleotide triphosphate hydrolases"/>
    <property type="match status" value="1"/>
</dbReference>
<dbReference type="SUPFAM" id="SSF57774">
    <property type="entry name" value="Microbial and mitochondrial ADK, insert 'zinc finger' domain"/>
    <property type="match status" value="1"/>
</dbReference>
<feature type="binding site" evidence="5">
    <location>
        <begin position="10"/>
        <end position="15"/>
    </location>
    <ligand>
        <name>ATP</name>
        <dbReference type="ChEBI" id="CHEBI:30616"/>
    </ligand>
</feature>
<keyword evidence="3 5" id="KW-0547">Nucleotide-binding</keyword>
<feature type="binding site" evidence="5">
    <location>
        <position position="195"/>
    </location>
    <ligand>
        <name>ATP</name>
        <dbReference type="ChEBI" id="CHEBI:30616"/>
    </ligand>
</feature>
<dbReference type="EC" id="2.7.4.3" evidence="5 7"/>
<keyword evidence="1 5" id="KW-0808">Transferase</keyword>
<dbReference type="UniPathway" id="UPA00588">
    <property type="reaction ID" value="UER00649"/>
</dbReference>
<keyword evidence="5" id="KW-0963">Cytoplasm</keyword>
<dbReference type="InterPro" id="IPR033690">
    <property type="entry name" value="Adenylat_kinase_CS"/>
</dbReference>
<evidence type="ECO:0000256" key="1">
    <source>
        <dbReference type="ARBA" id="ARBA00022679"/>
    </source>
</evidence>
<proteinExistence type="inferred from homology"/>
<dbReference type="InterPro" id="IPR006259">
    <property type="entry name" value="Adenyl_kin_sub"/>
</dbReference>
<comment type="caution">
    <text evidence="9">The sequence shown here is derived from an EMBL/GenBank/DDBJ whole genome shotgun (WGS) entry which is preliminary data.</text>
</comment>
<protein>
    <recommendedName>
        <fullName evidence="5 7">Adenylate kinase</fullName>
        <shortName evidence="5">AK</shortName>
        <ecNumber evidence="5 7">2.7.4.3</ecNumber>
    </recommendedName>
    <alternativeName>
        <fullName evidence="5">ATP-AMP transphosphorylase</fullName>
    </alternativeName>
    <alternativeName>
        <fullName evidence="5">ATP:AMP phosphotransferase</fullName>
    </alternativeName>
    <alternativeName>
        <fullName evidence="5">Adenylate monophosphate kinase</fullName>
    </alternativeName>
</protein>
<feature type="binding site" evidence="5">
    <location>
        <position position="128"/>
    </location>
    <ligand>
        <name>Zn(2+)</name>
        <dbReference type="ChEBI" id="CHEBI:29105"/>
        <note>structural</note>
    </ligand>
</feature>
<dbReference type="PROSITE" id="PS00113">
    <property type="entry name" value="ADENYLATE_KINASE"/>
    <property type="match status" value="1"/>
</dbReference>
<evidence type="ECO:0000313" key="10">
    <source>
        <dbReference type="Proteomes" id="UP000034293"/>
    </source>
</evidence>
<comment type="similarity">
    <text evidence="5 6">Belongs to the adenylate kinase family.</text>
</comment>
<comment type="subcellular location">
    <subcellularLocation>
        <location evidence="5 7">Cytoplasm</location>
    </subcellularLocation>
</comment>
<dbReference type="Pfam" id="PF05191">
    <property type="entry name" value="ADK_lid"/>
    <property type="match status" value="1"/>
</dbReference>
<feature type="binding site" evidence="5">
    <location>
        <position position="147"/>
    </location>
    <ligand>
        <name>Zn(2+)</name>
        <dbReference type="ChEBI" id="CHEBI:29105"/>
        <note>structural</note>
    </ligand>
</feature>
<keyword evidence="4 5" id="KW-0418">Kinase</keyword>
<evidence type="ECO:0000256" key="6">
    <source>
        <dbReference type="RuleBase" id="RU003330"/>
    </source>
</evidence>
<evidence type="ECO:0000256" key="5">
    <source>
        <dbReference type="HAMAP-Rule" id="MF_00235"/>
    </source>
</evidence>
<keyword evidence="2 5" id="KW-0545">Nucleotide biosynthesis</keyword>
<dbReference type="AlphaFoldDB" id="A0A0G0SBV9"/>
<keyword evidence="5" id="KW-0862">Zinc</keyword>
<dbReference type="SUPFAM" id="SSF52540">
    <property type="entry name" value="P-loop containing nucleoside triphosphate hydrolases"/>
    <property type="match status" value="1"/>
</dbReference>
<dbReference type="InterPro" id="IPR027417">
    <property type="entry name" value="P-loop_NTPase"/>
</dbReference>
<keyword evidence="5 7" id="KW-0067">ATP-binding</keyword>
<feature type="binding site" evidence="5">
    <location>
        <position position="36"/>
    </location>
    <ligand>
        <name>AMP</name>
        <dbReference type="ChEBI" id="CHEBI:456215"/>
    </ligand>
</feature>
<comment type="catalytic activity">
    <reaction evidence="5 7">
        <text>AMP + ATP = 2 ADP</text>
        <dbReference type="Rhea" id="RHEA:12973"/>
        <dbReference type="ChEBI" id="CHEBI:30616"/>
        <dbReference type="ChEBI" id="CHEBI:456215"/>
        <dbReference type="ChEBI" id="CHEBI:456216"/>
        <dbReference type="EC" id="2.7.4.3"/>
    </reaction>
</comment>
<dbReference type="InterPro" id="IPR000850">
    <property type="entry name" value="Adenylat/UMP-CMP_kin"/>
</dbReference>
<gene>
    <name evidence="5" type="primary">adk</name>
    <name evidence="9" type="ORF">UU02_C0046G0005</name>
</gene>
<feature type="binding site" evidence="5">
    <location>
        <position position="131"/>
    </location>
    <ligand>
        <name>Zn(2+)</name>
        <dbReference type="ChEBI" id="CHEBI:29105"/>
        <note>structural</note>
    </ligand>
</feature>
<dbReference type="CDD" id="cd01428">
    <property type="entry name" value="ADK"/>
    <property type="match status" value="1"/>
</dbReference>
<accession>A0A0G0SBV9</accession>
<comment type="domain">
    <text evidence="5">Consists of three domains, a large central CORE domain and two small peripheral domains, NMPbind and LID, which undergo movements during catalysis. The LID domain closes over the site of phosphoryl transfer upon ATP binding. Assembling and dissambling the active center during each catalytic cycle provides an effective means to prevent ATP hydrolysis. Some bacteria have evolved a zinc-coordinating structure that stabilizes the LID domain.</text>
</comment>
<dbReference type="PANTHER" id="PTHR23359">
    <property type="entry name" value="NUCLEOTIDE KINASE"/>
    <property type="match status" value="1"/>
</dbReference>
<comment type="subunit">
    <text evidence="5 7">Monomer.</text>
</comment>
<comment type="function">
    <text evidence="5">Catalyzes the reversible transfer of the terminal phosphate group between ATP and AMP. Plays an important role in cellular energy homeostasis and in adenine nucleotide metabolism.</text>
</comment>
<dbReference type="Proteomes" id="UP000034293">
    <property type="component" value="Unassembled WGS sequence"/>
</dbReference>
<dbReference type="EMBL" id="LBZA01000046">
    <property type="protein sequence ID" value="KKR62448.1"/>
    <property type="molecule type" value="Genomic_DNA"/>
</dbReference>
<evidence type="ECO:0000256" key="7">
    <source>
        <dbReference type="RuleBase" id="RU003331"/>
    </source>
</evidence>
<keyword evidence="5" id="KW-0479">Metal-binding</keyword>
<dbReference type="InterPro" id="IPR007862">
    <property type="entry name" value="Adenylate_kinase_lid-dom"/>
</dbReference>
<name>A0A0G0SBV9_9BACT</name>
<feature type="domain" description="Adenylate kinase active site lid" evidence="8">
    <location>
        <begin position="125"/>
        <end position="158"/>
    </location>
</feature>
<dbReference type="HAMAP" id="MF_00235">
    <property type="entry name" value="Adenylate_kinase_Adk"/>
    <property type="match status" value="1"/>
</dbReference>
<feature type="binding site" evidence="5">
    <location>
        <position position="156"/>
    </location>
    <ligand>
        <name>AMP</name>
        <dbReference type="ChEBI" id="CHEBI:456215"/>
    </ligand>
</feature>
<dbReference type="GO" id="GO:0044209">
    <property type="term" value="P:AMP salvage"/>
    <property type="evidence" value="ECO:0007669"/>
    <property type="project" value="UniProtKB-UniRule"/>
</dbReference>
<feature type="binding site" evidence="5">
    <location>
        <position position="125"/>
    </location>
    <ligand>
        <name>ATP</name>
        <dbReference type="ChEBI" id="CHEBI:30616"/>
    </ligand>
</feature>
<dbReference type="InterPro" id="IPR036193">
    <property type="entry name" value="ADK_active_lid_dom_sf"/>
</dbReference>
<dbReference type="NCBIfam" id="TIGR01351">
    <property type="entry name" value="adk"/>
    <property type="match status" value="1"/>
</dbReference>
<feature type="binding site" evidence="5">
    <location>
        <begin position="83"/>
        <end position="86"/>
    </location>
    <ligand>
        <name>AMP</name>
        <dbReference type="ChEBI" id="CHEBI:456215"/>
    </ligand>
</feature>
<evidence type="ECO:0000313" key="9">
    <source>
        <dbReference type="EMBL" id="KKR62448.1"/>
    </source>
</evidence>
<dbReference type="GO" id="GO:0008270">
    <property type="term" value="F:zinc ion binding"/>
    <property type="evidence" value="ECO:0007669"/>
    <property type="project" value="UniProtKB-UniRule"/>
</dbReference>
<comment type="caution">
    <text evidence="5">Lacks conserved residue(s) required for the propagation of feature annotation.</text>
</comment>
<dbReference type="Pfam" id="PF00406">
    <property type="entry name" value="ADK"/>
    <property type="match status" value="1"/>
</dbReference>
<dbReference type="GO" id="GO:0005737">
    <property type="term" value="C:cytoplasm"/>
    <property type="evidence" value="ECO:0007669"/>
    <property type="project" value="UniProtKB-SubCell"/>
</dbReference>
<organism evidence="9 10">
    <name type="scientific">Candidatus Woesebacteria bacterium GW2011_GWA1_40_43</name>
    <dbReference type="NCBI Taxonomy" id="1618553"/>
    <lineage>
        <taxon>Bacteria</taxon>
        <taxon>Candidatus Woeseibacteriota</taxon>
    </lineage>
</organism>
<feature type="binding site" evidence="5">
    <location>
        <position position="31"/>
    </location>
    <ligand>
        <name>AMP</name>
        <dbReference type="ChEBI" id="CHEBI:456215"/>
    </ligand>
</feature>
<comment type="pathway">
    <text evidence="5">Purine metabolism; AMP biosynthesis via salvage pathway; AMP from ADP: step 1/1.</text>
</comment>
<dbReference type="GO" id="GO:0005524">
    <property type="term" value="F:ATP binding"/>
    <property type="evidence" value="ECO:0007669"/>
    <property type="project" value="UniProtKB-UniRule"/>
</dbReference>
<evidence type="ECO:0000259" key="8">
    <source>
        <dbReference type="Pfam" id="PF05191"/>
    </source>
</evidence>
<feature type="binding site" evidence="5">
    <location>
        <position position="167"/>
    </location>
    <ligand>
        <name>AMP</name>
        <dbReference type="ChEBI" id="CHEBI:456215"/>
    </ligand>
</feature>
<feature type="binding site" evidence="5">
    <location>
        <position position="90"/>
    </location>
    <ligand>
        <name>AMP</name>
        <dbReference type="ChEBI" id="CHEBI:456215"/>
    </ligand>
</feature>
<dbReference type="GO" id="GO:0004017">
    <property type="term" value="F:AMP kinase activity"/>
    <property type="evidence" value="ECO:0007669"/>
    <property type="project" value="UniProtKB-UniRule"/>
</dbReference>
<sequence length="213" mass="23972">MNIIILGPQASGKGTQARLLSENLGLFYFESGDFLREKAESDPRIDEIINKRGELFPDEETFNLVRDYLKEKVPTLDNFILDGYPRSLKQYQLLVDWLKEEGKKIDLAMLLNISDREAVRRLSARVVCEKCGSVYNLITNPPPGGKCQCGGNLTQRPDDRPEAIEKRLQTYHATTAPLIEVFKKDGILVEVDGERPITVISDDLLKIVAGHGE</sequence>
<evidence type="ECO:0000256" key="2">
    <source>
        <dbReference type="ARBA" id="ARBA00022727"/>
    </source>
</evidence>
<dbReference type="PRINTS" id="PR00094">
    <property type="entry name" value="ADENYLTKNASE"/>
</dbReference>
<feature type="binding site" evidence="5">
    <location>
        <begin position="134"/>
        <end position="135"/>
    </location>
    <ligand>
        <name>ATP</name>
        <dbReference type="ChEBI" id="CHEBI:30616"/>
    </ligand>
</feature>
<evidence type="ECO:0000256" key="3">
    <source>
        <dbReference type="ARBA" id="ARBA00022741"/>
    </source>
</evidence>
<reference evidence="9 10" key="1">
    <citation type="journal article" date="2015" name="Nature">
        <title>rRNA introns, odd ribosomes, and small enigmatic genomes across a large radiation of phyla.</title>
        <authorList>
            <person name="Brown C.T."/>
            <person name="Hug L.A."/>
            <person name="Thomas B.C."/>
            <person name="Sharon I."/>
            <person name="Castelle C.J."/>
            <person name="Singh A."/>
            <person name="Wilkins M.J."/>
            <person name="Williams K.H."/>
            <person name="Banfield J.F."/>
        </authorList>
    </citation>
    <scope>NUCLEOTIDE SEQUENCE [LARGE SCALE GENOMIC DNA]</scope>
</reference>
<evidence type="ECO:0000256" key="4">
    <source>
        <dbReference type="ARBA" id="ARBA00022777"/>
    </source>
</evidence>